<dbReference type="Proteomes" id="UP001497382">
    <property type="component" value="Unassembled WGS sequence"/>
</dbReference>
<organism evidence="1 2">
    <name type="scientific">Larinioides sclopetarius</name>
    <dbReference type="NCBI Taxonomy" id="280406"/>
    <lineage>
        <taxon>Eukaryota</taxon>
        <taxon>Metazoa</taxon>
        <taxon>Ecdysozoa</taxon>
        <taxon>Arthropoda</taxon>
        <taxon>Chelicerata</taxon>
        <taxon>Arachnida</taxon>
        <taxon>Araneae</taxon>
        <taxon>Araneomorphae</taxon>
        <taxon>Entelegynae</taxon>
        <taxon>Araneoidea</taxon>
        <taxon>Araneidae</taxon>
        <taxon>Larinioides</taxon>
    </lineage>
</organism>
<dbReference type="EMBL" id="CAXIEN010000505">
    <property type="protein sequence ID" value="CAL1299507.1"/>
    <property type="molecule type" value="Genomic_DNA"/>
</dbReference>
<dbReference type="AlphaFoldDB" id="A0AAV2BUF1"/>
<sequence>MEKKLDLVPKLSLNEMALRRVVVNLYYESLSDTMGKGFKLADEFGFWQKKTEDVKWKVSNLALPKLLKKKLTNSVEPICTEMQRWKLLHESLLNDFRVNFDMRIFYQLYWTCSGVDYLKTAEKILRLEILEIEKRFRLACWYCLEDYITVLWKLLPEEYKGRFNGEINPRSRDVVHLEYYWALILMGKEFKLNDVLPREFVNASSTYQSYFKYSAYKGSKEGTEYFFQKLTNEERNDALYSALCYSLERTTMTFFLPDGLGKLRSDVFFYLLSLMTHEQQLRFLEQHPSKCLIPFLEWPWQDLFLDVAGLIWNFLPEKEYGMMLLGLFEGLFGHGRGYYSPELFQNFFVHSPINFRKKFVDQESMFSFFYEFEKLEDEETVKVVWRNIDSDDRMKLLSSDRFFPFLRSWMCRKRYLVEMCIGEAALSKENREMLKEAYTKFHISLQSSIPWRKNSNEVNFKRLLELLDGTSTSTNSTKCSEDETLLNAKRLASDEKSDVTKRPKRQ</sequence>
<protein>
    <submittedName>
        <fullName evidence="1">Uncharacterized protein</fullName>
    </submittedName>
</protein>
<evidence type="ECO:0000313" key="1">
    <source>
        <dbReference type="EMBL" id="CAL1299507.1"/>
    </source>
</evidence>
<name>A0AAV2BUF1_9ARAC</name>
<proteinExistence type="predicted"/>
<evidence type="ECO:0000313" key="2">
    <source>
        <dbReference type="Proteomes" id="UP001497382"/>
    </source>
</evidence>
<gene>
    <name evidence="1" type="ORF">LARSCL_LOCUS21401</name>
</gene>
<keyword evidence="2" id="KW-1185">Reference proteome</keyword>
<reference evidence="1 2" key="1">
    <citation type="submission" date="2024-04" db="EMBL/GenBank/DDBJ databases">
        <authorList>
            <person name="Rising A."/>
            <person name="Reimegard J."/>
            <person name="Sonavane S."/>
            <person name="Akerstrom W."/>
            <person name="Nylinder S."/>
            <person name="Hedman E."/>
            <person name="Kallberg Y."/>
        </authorList>
    </citation>
    <scope>NUCLEOTIDE SEQUENCE [LARGE SCALE GENOMIC DNA]</scope>
</reference>
<accession>A0AAV2BUF1</accession>
<comment type="caution">
    <text evidence="1">The sequence shown here is derived from an EMBL/GenBank/DDBJ whole genome shotgun (WGS) entry which is preliminary data.</text>
</comment>